<protein>
    <submittedName>
        <fullName evidence="1">Uncharacterized protein</fullName>
    </submittedName>
</protein>
<gene>
    <name evidence="1" type="ORF">SAMN04487911_1251</name>
</gene>
<organism evidence="1 2">
    <name type="scientific">Arenibacter nanhaiticus</name>
    <dbReference type="NCBI Taxonomy" id="558155"/>
    <lineage>
        <taxon>Bacteria</taxon>
        <taxon>Pseudomonadati</taxon>
        <taxon>Bacteroidota</taxon>
        <taxon>Flavobacteriia</taxon>
        <taxon>Flavobacteriales</taxon>
        <taxon>Flavobacteriaceae</taxon>
        <taxon>Arenibacter</taxon>
    </lineage>
</organism>
<name>A0A1M6KA58_9FLAO</name>
<reference evidence="1 2" key="1">
    <citation type="submission" date="2016-11" db="EMBL/GenBank/DDBJ databases">
        <authorList>
            <person name="Jaros S."/>
            <person name="Januszkiewicz K."/>
            <person name="Wedrychowicz H."/>
        </authorList>
    </citation>
    <scope>NUCLEOTIDE SEQUENCE [LARGE SCALE GENOMIC DNA]</scope>
    <source>
        <strain evidence="1 2">CGMCC 1.8863</strain>
    </source>
</reference>
<keyword evidence="2" id="KW-1185">Reference proteome</keyword>
<sequence>MIHYRLIKDEVKKRLGNNTKPSYQINKIKKLMPLVETPGGRKLESIITLKGKLKE</sequence>
<evidence type="ECO:0000313" key="1">
    <source>
        <dbReference type="EMBL" id="SHJ55737.1"/>
    </source>
</evidence>
<proteinExistence type="predicted"/>
<evidence type="ECO:0000313" key="2">
    <source>
        <dbReference type="Proteomes" id="UP000184231"/>
    </source>
</evidence>
<accession>A0A1M6KA58</accession>
<dbReference type="Proteomes" id="UP000184231">
    <property type="component" value="Unassembled WGS sequence"/>
</dbReference>
<dbReference type="AlphaFoldDB" id="A0A1M6KA58"/>
<dbReference type="EMBL" id="FQYX01000025">
    <property type="protein sequence ID" value="SHJ55737.1"/>
    <property type="molecule type" value="Genomic_DNA"/>
</dbReference>